<dbReference type="RefSeq" id="WP_211799671.1">
    <property type="nucleotide sequence ID" value="NZ_JAGSCS010000002.1"/>
</dbReference>
<accession>A0A941CNI5</accession>
<feature type="domain" description="N-acetyltransferase" evidence="1">
    <location>
        <begin position="45"/>
        <end position="197"/>
    </location>
</feature>
<dbReference type="Proteomes" id="UP000675379">
    <property type="component" value="Unassembled WGS sequence"/>
</dbReference>
<dbReference type="Pfam" id="PF13302">
    <property type="entry name" value="Acetyltransf_3"/>
    <property type="match status" value="1"/>
</dbReference>
<dbReference type="InterPro" id="IPR051531">
    <property type="entry name" value="N-acetyltransferase"/>
</dbReference>
<name>A0A941CNI5_9CLOT</name>
<dbReference type="GO" id="GO:0016747">
    <property type="term" value="F:acyltransferase activity, transferring groups other than amino-acyl groups"/>
    <property type="evidence" value="ECO:0007669"/>
    <property type="project" value="InterPro"/>
</dbReference>
<dbReference type="AlphaFoldDB" id="A0A941CNI5"/>
<dbReference type="SUPFAM" id="SSF55729">
    <property type="entry name" value="Acyl-CoA N-acyltransferases (Nat)"/>
    <property type="match status" value="1"/>
</dbReference>
<sequence>MDKIEVFTDNKECKILTFRIPRRPHRGKVGLWGIPKEKLMETARLFIRELQLSDSPGLQRIVRDFEESAYTIYDKPFPKEDEAFLRVVQRFVESQLFFAVFRKGDPEMMGYICFHLDGQQMDLGYCFHSTAQGKGYAREGCQALMAELTKRFQVKGFTAGTALANIPSRKLLENLGFQLLGTEELAFHEDAEGRPLIFQGGIFGWTPKTPQSKPEAVESK</sequence>
<dbReference type="PANTHER" id="PTHR43792">
    <property type="entry name" value="GNAT FAMILY, PUTATIVE (AFU_ORTHOLOGUE AFUA_3G00765)-RELATED-RELATED"/>
    <property type="match status" value="1"/>
</dbReference>
<proteinExistence type="predicted"/>
<dbReference type="InterPro" id="IPR016181">
    <property type="entry name" value="Acyl_CoA_acyltransferase"/>
</dbReference>
<dbReference type="EMBL" id="JAGSCS010000002">
    <property type="protein sequence ID" value="MBR0575154.1"/>
    <property type="molecule type" value="Genomic_DNA"/>
</dbReference>
<dbReference type="InterPro" id="IPR000182">
    <property type="entry name" value="GNAT_dom"/>
</dbReference>
<organism evidence="2 3">
    <name type="scientific">Proteiniclasticum sediminis</name>
    <dbReference type="NCBI Taxonomy" id="2804028"/>
    <lineage>
        <taxon>Bacteria</taxon>
        <taxon>Bacillati</taxon>
        <taxon>Bacillota</taxon>
        <taxon>Clostridia</taxon>
        <taxon>Eubacteriales</taxon>
        <taxon>Clostridiaceae</taxon>
        <taxon>Proteiniclasticum</taxon>
    </lineage>
</organism>
<dbReference type="Gene3D" id="3.40.630.30">
    <property type="match status" value="1"/>
</dbReference>
<evidence type="ECO:0000313" key="3">
    <source>
        <dbReference type="Proteomes" id="UP000675379"/>
    </source>
</evidence>
<comment type="caution">
    <text evidence="2">The sequence shown here is derived from an EMBL/GenBank/DDBJ whole genome shotgun (WGS) entry which is preliminary data.</text>
</comment>
<gene>
    <name evidence="2" type="ORF">KCG48_02250</name>
</gene>
<keyword evidence="3" id="KW-1185">Reference proteome</keyword>
<dbReference type="PROSITE" id="PS51186">
    <property type="entry name" value="GNAT"/>
    <property type="match status" value="1"/>
</dbReference>
<reference evidence="2" key="1">
    <citation type="submission" date="2021-04" db="EMBL/GenBank/DDBJ databases">
        <title>Proteiniclasticum sedimins sp. nov., an obligate anaerobic bacterium isolated from anaerobic sludge.</title>
        <authorList>
            <person name="Liu J."/>
        </authorList>
    </citation>
    <scope>NUCLEOTIDE SEQUENCE</scope>
    <source>
        <strain evidence="2">BAD-10</strain>
    </source>
</reference>
<evidence type="ECO:0000259" key="1">
    <source>
        <dbReference type="PROSITE" id="PS51186"/>
    </source>
</evidence>
<evidence type="ECO:0000313" key="2">
    <source>
        <dbReference type="EMBL" id="MBR0575154.1"/>
    </source>
</evidence>
<protein>
    <submittedName>
        <fullName evidence="2">GNAT family N-acetyltransferase</fullName>
    </submittedName>
</protein>